<name>A0A0A7DLN4_PYROR</name>
<dbReference type="EMBL" id="KM522919">
    <property type="protein sequence ID" value="AIP86908.1"/>
    <property type="molecule type" value="mRNA"/>
</dbReference>
<dbReference type="AlphaFoldDB" id="A0A0A7DLN4"/>
<evidence type="ECO:0000256" key="1">
    <source>
        <dbReference type="SAM" id="SignalP"/>
    </source>
</evidence>
<sequence length="72" mass="7855">MQFSTIQLFALMAVGAMANTVAPADVAAVDAPRAPLLVRRNCEGKNTQAECERFKWLTGCTWLRGSKYCSST</sequence>
<dbReference type="PHI-base" id="PHI:4720"/>
<feature type="chain" id="PRO_5002038518" evidence="1">
    <location>
        <begin position="19"/>
        <end position="72"/>
    </location>
</feature>
<reference evidence="2" key="1">
    <citation type="journal article" date="2015" name="PLoS Pathog.">
        <title>Global Genome and Transcriptome Analyses of Magnaporthe oryzae Epidemic Isolate 98-06 Uncover Novel Effectors and Pathogenicity-Related Genes, Revealing Gene Gain and Lose Dynamics in Genome Evolution.</title>
        <authorList>
            <person name="Dong Y."/>
            <person name="Li Y."/>
            <person name="Zhao M."/>
            <person name="Jing M."/>
            <person name="Liu X."/>
            <person name="Liu M."/>
            <person name="Guo X."/>
            <person name="Zhang X."/>
            <person name="Chen Y."/>
            <person name="Liu Y."/>
            <person name="Liu Y."/>
            <person name="Ye W."/>
            <person name="Zhang H."/>
            <person name="Wang Y."/>
            <person name="Zheng X."/>
            <person name="Wang P."/>
            <person name="Zhang Z."/>
        </authorList>
    </citation>
    <scope>NUCLEOTIDE SEQUENCE</scope>
    <source>
        <strain evidence="2">98-06</strain>
    </source>
</reference>
<accession>A0A0A7DLN4</accession>
<feature type="signal peptide" evidence="1">
    <location>
        <begin position="1"/>
        <end position="18"/>
    </location>
</feature>
<gene>
    <name evidence="2" type="ORF">Mo_GLEAN_10000617</name>
</gene>
<evidence type="ECO:0000313" key="2">
    <source>
        <dbReference type="EMBL" id="AIP86908.1"/>
    </source>
</evidence>
<organism evidence="2">
    <name type="scientific">Pyricularia oryzae</name>
    <name type="common">Rice blast fungus</name>
    <name type="synonym">Magnaporthe oryzae</name>
    <dbReference type="NCBI Taxonomy" id="318829"/>
    <lineage>
        <taxon>Eukaryota</taxon>
        <taxon>Fungi</taxon>
        <taxon>Dikarya</taxon>
        <taxon>Ascomycota</taxon>
        <taxon>Pezizomycotina</taxon>
        <taxon>Sordariomycetes</taxon>
        <taxon>Sordariomycetidae</taxon>
        <taxon>Magnaporthales</taxon>
        <taxon>Pyriculariaceae</taxon>
        <taxon>Pyricularia</taxon>
    </lineage>
</organism>
<protein>
    <submittedName>
        <fullName evidence="2">Iug6</fullName>
    </submittedName>
</protein>
<keyword evidence="1" id="KW-0732">Signal</keyword>
<proteinExistence type="evidence at transcript level"/>